<gene>
    <name evidence="4" type="ORF">ACETWP_08325</name>
</gene>
<dbReference type="PANTHER" id="PTHR24094">
    <property type="entry name" value="SECRETED PROTEIN"/>
    <property type="match status" value="1"/>
</dbReference>
<dbReference type="Proteomes" id="UP001575652">
    <property type="component" value="Unassembled WGS sequence"/>
</dbReference>
<keyword evidence="4" id="KW-0255">Endonuclease</keyword>
<dbReference type="Pfam" id="PF07510">
    <property type="entry name" value="GmrSD_C"/>
    <property type="match status" value="1"/>
</dbReference>
<dbReference type="EMBL" id="JBHDLJ010000005">
    <property type="protein sequence ID" value="MFB0834593.1"/>
    <property type="molecule type" value="Genomic_DNA"/>
</dbReference>
<protein>
    <submittedName>
        <fullName evidence="4">HNH endonuclease family protein</fullName>
    </submittedName>
</protein>
<feature type="chain" id="PRO_5047419499" evidence="2">
    <location>
        <begin position="24"/>
        <end position="307"/>
    </location>
</feature>
<comment type="caution">
    <text evidence="4">The sequence shown here is derived from an EMBL/GenBank/DDBJ whole genome shotgun (WGS) entry which is preliminary data.</text>
</comment>
<name>A0ABV4UR28_9MICC</name>
<organism evidence="4 5">
    <name type="scientific">Arthrobacter halodurans</name>
    <dbReference type="NCBI Taxonomy" id="516699"/>
    <lineage>
        <taxon>Bacteria</taxon>
        <taxon>Bacillati</taxon>
        <taxon>Actinomycetota</taxon>
        <taxon>Actinomycetes</taxon>
        <taxon>Micrococcales</taxon>
        <taxon>Micrococcaceae</taxon>
        <taxon>Arthrobacter</taxon>
    </lineage>
</organism>
<keyword evidence="4" id="KW-0540">Nuclease</keyword>
<evidence type="ECO:0000256" key="2">
    <source>
        <dbReference type="SAM" id="SignalP"/>
    </source>
</evidence>
<dbReference type="RefSeq" id="WP_373971766.1">
    <property type="nucleotide sequence ID" value="NZ_JBHDLJ010000005.1"/>
</dbReference>
<keyword evidence="5" id="KW-1185">Reference proteome</keyword>
<evidence type="ECO:0000313" key="5">
    <source>
        <dbReference type="Proteomes" id="UP001575652"/>
    </source>
</evidence>
<feature type="region of interest" description="Disordered" evidence="1">
    <location>
        <begin position="55"/>
        <end position="111"/>
    </location>
</feature>
<feature type="compositionally biased region" description="Pro residues" evidence="1">
    <location>
        <begin position="59"/>
        <end position="68"/>
    </location>
</feature>
<feature type="domain" description="GmrSD restriction endonucleases C-terminal" evidence="3">
    <location>
        <begin position="153"/>
        <end position="290"/>
    </location>
</feature>
<keyword evidence="4" id="KW-0378">Hydrolase</keyword>
<accession>A0ABV4UR28</accession>
<evidence type="ECO:0000313" key="4">
    <source>
        <dbReference type="EMBL" id="MFB0834593.1"/>
    </source>
</evidence>
<feature type="compositionally biased region" description="Polar residues" evidence="1">
    <location>
        <begin position="73"/>
        <end position="91"/>
    </location>
</feature>
<proteinExistence type="predicted"/>
<dbReference type="PROSITE" id="PS51257">
    <property type="entry name" value="PROKAR_LIPOPROTEIN"/>
    <property type="match status" value="1"/>
</dbReference>
<dbReference type="PANTHER" id="PTHR24094:SF15">
    <property type="entry name" value="AMP-DEPENDENT SYNTHETASE_LIGASE DOMAIN-CONTAINING PROTEIN-RELATED"/>
    <property type="match status" value="1"/>
</dbReference>
<dbReference type="InterPro" id="IPR011089">
    <property type="entry name" value="GmrSD_C"/>
</dbReference>
<evidence type="ECO:0000259" key="3">
    <source>
        <dbReference type="Pfam" id="PF07510"/>
    </source>
</evidence>
<keyword evidence="2" id="KW-0732">Signal</keyword>
<evidence type="ECO:0000256" key="1">
    <source>
        <dbReference type="SAM" id="MobiDB-lite"/>
    </source>
</evidence>
<feature type="signal peptide" evidence="2">
    <location>
        <begin position="1"/>
        <end position="23"/>
    </location>
</feature>
<sequence>MSANGHRGRGLVILGAALTWALAGCGADIAASPPVEPIAIHTEAPTRAPITVWSEAPTPAAPDAPAPTAPALSETTTAAVASPTPRTSAAPSRTPLPAAEPPIPKSSTAVPGTGTVLAQLAGIEVKGRAPKTGYDRDLFGSGWKDPDRNGCDARNDILRRDLRDTTAKPGTRGCVIATGVLRDPFTGRTIGFVRGQGTSTRVQIDHLVALSDAWQKGAQRMTAEQRLVFANDPLNLMAVDGPTNASKGDGDAATWLPPNKGFRCDYVARQTAVKAKHGLWMTPAERDAIQRVIATQCPGKKALGTAG</sequence>
<dbReference type="GO" id="GO:0004519">
    <property type="term" value="F:endonuclease activity"/>
    <property type="evidence" value="ECO:0007669"/>
    <property type="project" value="UniProtKB-KW"/>
</dbReference>
<reference evidence="4 5" key="1">
    <citation type="submission" date="2024-09" db="EMBL/GenBank/DDBJ databases">
        <authorList>
            <person name="Salinas-Garcia M.A."/>
            <person name="Prieme A."/>
        </authorList>
    </citation>
    <scope>NUCLEOTIDE SEQUENCE [LARGE SCALE GENOMIC DNA]</scope>
    <source>
        <strain evidence="4 5">DSM 21081</strain>
    </source>
</reference>